<sequence length="371" mass="39386">MATQTGLRPADMAMRNGVTAVSGGVLNEAYERFHRTGPEWGEDQLTNHGPMAVEVLVRRGRADSVDRWVRSYLDRLDELPSRTADITDADWAEALGDGRRIGDWTTYFSRALRERPWREVLATWWARLLPGIVAGTTHGVIRVGHVVRALLAGAENPATLDELAHGLAFWAARSRPVPPAGPPAGRLSPQGALDTIPRIPDQRGNVAGRFGQLPSLRGWGAAVAGLSPAATPDEVLTRLADLVAAATLGYLAYGHGQPVLLVHTATAPNAVLHTLPALPRELWAPSLNAIWTTTAAIHSAYAPPESAPRSALPTPPSGSGAVAEVLDRAVAHADEHVIKFTDTAAEVYTRTGHPDALAAALRAAGLIPPAP</sequence>
<evidence type="ECO:0000313" key="1">
    <source>
        <dbReference type="EMBL" id="GII52065.1"/>
    </source>
</evidence>
<comment type="caution">
    <text evidence="1">The sequence shown here is derived from an EMBL/GenBank/DDBJ whole genome shotgun (WGS) entry which is preliminary data.</text>
</comment>
<dbReference type="AlphaFoldDB" id="A0A8J3V8M3"/>
<evidence type="ECO:0008006" key="3">
    <source>
        <dbReference type="Google" id="ProtNLM"/>
    </source>
</evidence>
<accession>A0A8J3V8M3</accession>
<dbReference type="EMBL" id="BOOR01000004">
    <property type="protein sequence ID" value="GII52065.1"/>
    <property type="molecule type" value="Genomic_DNA"/>
</dbReference>
<organism evidence="1 2">
    <name type="scientific">Planotetraspora thailandica</name>
    <dbReference type="NCBI Taxonomy" id="487172"/>
    <lineage>
        <taxon>Bacteria</taxon>
        <taxon>Bacillati</taxon>
        <taxon>Actinomycetota</taxon>
        <taxon>Actinomycetes</taxon>
        <taxon>Streptosporangiales</taxon>
        <taxon>Streptosporangiaceae</taxon>
        <taxon>Planotetraspora</taxon>
    </lineage>
</organism>
<reference evidence="1" key="1">
    <citation type="submission" date="2021-01" db="EMBL/GenBank/DDBJ databases">
        <title>Whole genome shotgun sequence of Planotetraspora thailandica NBRC 104271.</title>
        <authorList>
            <person name="Komaki H."/>
            <person name="Tamura T."/>
        </authorList>
    </citation>
    <scope>NUCLEOTIDE SEQUENCE</scope>
    <source>
        <strain evidence="1">NBRC 104271</strain>
    </source>
</reference>
<name>A0A8J3V8M3_9ACTN</name>
<gene>
    <name evidence="1" type="ORF">Pth03_04540</name>
</gene>
<keyword evidence="2" id="KW-1185">Reference proteome</keyword>
<protein>
    <recommendedName>
        <fullName evidence="3">DUF4243 domain-containing protein</fullName>
    </recommendedName>
</protein>
<evidence type="ECO:0000313" key="2">
    <source>
        <dbReference type="Proteomes" id="UP000605992"/>
    </source>
</evidence>
<dbReference type="Proteomes" id="UP000605992">
    <property type="component" value="Unassembled WGS sequence"/>
</dbReference>
<proteinExistence type="predicted"/>